<sequence length="116" mass="12833">MVNPGDGQQVSNLYNQPTPVAQYFTSDSPSLPPQNSAIDLYSGKNKALPGTCAKANVCGFDMTVSSALNVPRLKKCFAKKRRSYVTIIDGTTTRKTRAIRTDYSDEVRWNEKLDVL</sequence>
<dbReference type="EMBL" id="MU157859">
    <property type="protein sequence ID" value="KAF9527703.1"/>
    <property type="molecule type" value="Genomic_DNA"/>
</dbReference>
<dbReference type="AlphaFoldDB" id="A0A9P6JPD6"/>
<evidence type="ECO:0000313" key="1">
    <source>
        <dbReference type="EMBL" id="KAF9527703.1"/>
    </source>
</evidence>
<accession>A0A9P6JPD6</accession>
<gene>
    <name evidence="1" type="ORF">CPB83DRAFT_855884</name>
</gene>
<proteinExistence type="predicted"/>
<keyword evidence="2" id="KW-1185">Reference proteome</keyword>
<name>A0A9P6JPD6_9AGAR</name>
<organism evidence="1 2">
    <name type="scientific">Crepidotus variabilis</name>
    <dbReference type="NCBI Taxonomy" id="179855"/>
    <lineage>
        <taxon>Eukaryota</taxon>
        <taxon>Fungi</taxon>
        <taxon>Dikarya</taxon>
        <taxon>Basidiomycota</taxon>
        <taxon>Agaricomycotina</taxon>
        <taxon>Agaricomycetes</taxon>
        <taxon>Agaricomycetidae</taxon>
        <taxon>Agaricales</taxon>
        <taxon>Agaricineae</taxon>
        <taxon>Crepidotaceae</taxon>
        <taxon>Crepidotus</taxon>
    </lineage>
</organism>
<comment type="caution">
    <text evidence="1">The sequence shown here is derived from an EMBL/GenBank/DDBJ whole genome shotgun (WGS) entry which is preliminary data.</text>
</comment>
<reference evidence="1" key="1">
    <citation type="submission" date="2020-11" db="EMBL/GenBank/DDBJ databases">
        <authorList>
            <consortium name="DOE Joint Genome Institute"/>
            <person name="Ahrendt S."/>
            <person name="Riley R."/>
            <person name="Andreopoulos W."/>
            <person name="Labutti K."/>
            <person name="Pangilinan J."/>
            <person name="Ruiz-Duenas F.J."/>
            <person name="Barrasa J.M."/>
            <person name="Sanchez-Garcia M."/>
            <person name="Camarero S."/>
            <person name="Miyauchi S."/>
            <person name="Serrano A."/>
            <person name="Linde D."/>
            <person name="Babiker R."/>
            <person name="Drula E."/>
            <person name="Ayuso-Fernandez I."/>
            <person name="Pacheco R."/>
            <person name="Padilla G."/>
            <person name="Ferreira P."/>
            <person name="Barriuso J."/>
            <person name="Kellner H."/>
            <person name="Castanera R."/>
            <person name="Alfaro M."/>
            <person name="Ramirez L."/>
            <person name="Pisabarro A.G."/>
            <person name="Kuo A."/>
            <person name="Tritt A."/>
            <person name="Lipzen A."/>
            <person name="He G."/>
            <person name="Yan M."/>
            <person name="Ng V."/>
            <person name="Cullen D."/>
            <person name="Martin F."/>
            <person name="Rosso M.-N."/>
            <person name="Henrissat B."/>
            <person name="Hibbett D."/>
            <person name="Martinez A.T."/>
            <person name="Grigoriev I.V."/>
        </authorList>
    </citation>
    <scope>NUCLEOTIDE SEQUENCE</scope>
    <source>
        <strain evidence="1">CBS 506.95</strain>
    </source>
</reference>
<protein>
    <submittedName>
        <fullName evidence="1">Uncharacterized protein</fullName>
    </submittedName>
</protein>
<evidence type="ECO:0000313" key="2">
    <source>
        <dbReference type="Proteomes" id="UP000807306"/>
    </source>
</evidence>
<dbReference type="Proteomes" id="UP000807306">
    <property type="component" value="Unassembled WGS sequence"/>
</dbReference>